<dbReference type="Pfam" id="PF19086">
    <property type="entry name" value="Terpene_syn_C_2"/>
    <property type="match status" value="1"/>
</dbReference>
<dbReference type="EMBL" id="JAQQWP010000008">
    <property type="protein sequence ID" value="KAK8105571.1"/>
    <property type="molecule type" value="Genomic_DNA"/>
</dbReference>
<dbReference type="GO" id="GO:0046872">
    <property type="term" value="F:metal ion binding"/>
    <property type="evidence" value="ECO:0007669"/>
    <property type="project" value="UniProtKB-KW"/>
</dbReference>
<evidence type="ECO:0000256" key="4">
    <source>
        <dbReference type="RuleBase" id="RU366034"/>
    </source>
</evidence>
<evidence type="ECO:0000313" key="5">
    <source>
        <dbReference type="EMBL" id="KAK8105571.1"/>
    </source>
</evidence>
<accession>A0AAW0QSD6</accession>
<dbReference type="InterPro" id="IPR008949">
    <property type="entry name" value="Isoprenoid_synthase_dom_sf"/>
</dbReference>
<evidence type="ECO:0000313" key="6">
    <source>
        <dbReference type="Proteomes" id="UP001392437"/>
    </source>
</evidence>
<gene>
    <name evidence="5" type="ORF">PG999_008930</name>
</gene>
<keyword evidence="4" id="KW-0479">Metal-binding</keyword>
<dbReference type="PANTHER" id="PTHR35201:SF4">
    <property type="entry name" value="BETA-PINACENE SYNTHASE-RELATED"/>
    <property type="match status" value="1"/>
</dbReference>
<comment type="similarity">
    <text evidence="2 4">Belongs to the terpene synthase family.</text>
</comment>
<keyword evidence="3 4" id="KW-0460">Magnesium</keyword>
<name>A0AAW0QSD6_9PEZI</name>
<comment type="cofactor">
    <cofactor evidence="1 4">
        <name>Mg(2+)</name>
        <dbReference type="ChEBI" id="CHEBI:18420"/>
    </cofactor>
</comment>
<evidence type="ECO:0000256" key="1">
    <source>
        <dbReference type="ARBA" id="ARBA00001946"/>
    </source>
</evidence>
<dbReference type="PANTHER" id="PTHR35201">
    <property type="entry name" value="TERPENE SYNTHASE"/>
    <property type="match status" value="1"/>
</dbReference>
<sequence>MATDTATTTSLLPPLSPITFEPKFPYSDNLSTLSVSGLAAKPQDERQRLVQRCTGETIHVENLMSLMPSWFKKIHDQSVLNEVNTIIDEWLKKVNVPEAKKSKQRQKGDYVIISSVFYADCSKEKLITLTKYNYWVSSLFSLSLRLQLPCWQTIDTNISQIFMFDDEIDPGGDLTGDEAGTRRICDQTLRCIDECLHPDLLQANFTAPAGSPGTVEMLYEILATMRPEMGPTTTERMRRQLHEYVEGVARQQAVRQDERLPHPQYHLAIRCDDIGVRPSVTQIEYAMDFELPDHIVEHEAVECIVLSCAKLSVLVNEILSLEKEFRAGQLENLCLLLVNAEDISIHAAIDKVKSLIQKHHRSCEEAVTRLPWTDDEVVNEHIRQYVQCCQRIASGTAQWSYLCTRYFKRGQLSDKWHLVATLGQ</sequence>
<dbReference type="SUPFAM" id="SSF48576">
    <property type="entry name" value="Terpenoid synthases"/>
    <property type="match status" value="2"/>
</dbReference>
<organism evidence="5 6">
    <name type="scientific">Apiospora kogelbergensis</name>
    <dbReference type="NCBI Taxonomy" id="1337665"/>
    <lineage>
        <taxon>Eukaryota</taxon>
        <taxon>Fungi</taxon>
        <taxon>Dikarya</taxon>
        <taxon>Ascomycota</taxon>
        <taxon>Pezizomycotina</taxon>
        <taxon>Sordariomycetes</taxon>
        <taxon>Xylariomycetidae</taxon>
        <taxon>Amphisphaeriales</taxon>
        <taxon>Apiosporaceae</taxon>
        <taxon>Apiospora</taxon>
    </lineage>
</organism>
<dbReference type="SFLD" id="SFLDG01020">
    <property type="entry name" value="Terpene_Cyclase_Like_2"/>
    <property type="match status" value="1"/>
</dbReference>
<reference evidence="5 6" key="1">
    <citation type="submission" date="2023-01" db="EMBL/GenBank/DDBJ databases">
        <title>Analysis of 21 Apiospora genomes using comparative genomics revels a genus with tremendous synthesis potential of carbohydrate active enzymes and secondary metabolites.</title>
        <authorList>
            <person name="Sorensen T."/>
        </authorList>
    </citation>
    <scope>NUCLEOTIDE SEQUENCE [LARGE SCALE GENOMIC DNA]</scope>
    <source>
        <strain evidence="5 6">CBS 117206</strain>
    </source>
</reference>
<dbReference type="SFLD" id="SFLDS00005">
    <property type="entry name" value="Isoprenoid_Synthase_Type_I"/>
    <property type="match status" value="1"/>
</dbReference>
<dbReference type="AlphaFoldDB" id="A0AAW0QSD6"/>
<protein>
    <recommendedName>
        <fullName evidence="4">Terpene synthase</fullName>
        <ecNumber evidence="4">4.2.3.-</ecNumber>
    </recommendedName>
</protein>
<dbReference type="Proteomes" id="UP001392437">
    <property type="component" value="Unassembled WGS sequence"/>
</dbReference>
<keyword evidence="4" id="KW-0456">Lyase</keyword>
<dbReference type="GO" id="GO:0010333">
    <property type="term" value="F:terpene synthase activity"/>
    <property type="evidence" value="ECO:0007669"/>
    <property type="project" value="InterPro"/>
</dbReference>
<dbReference type="InterPro" id="IPR034686">
    <property type="entry name" value="Terpene_cyclase-like_2"/>
</dbReference>
<keyword evidence="6" id="KW-1185">Reference proteome</keyword>
<comment type="caution">
    <text evidence="5">The sequence shown here is derived from an EMBL/GenBank/DDBJ whole genome shotgun (WGS) entry which is preliminary data.</text>
</comment>
<dbReference type="EC" id="4.2.3.-" evidence="4"/>
<proteinExistence type="inferred from homology"/>
<dbReference type="Gene3D" id="1.10.600.10">
    <property type="entry name" value="Farnesyl Diphosphate Synthase"/>
    <property type="match status" value="1"/>
</dbReference>
<evidence type="ECO:0000256" key="3">
    <source>
        <dbReference type="ARBA" id="ARBA00022842"/>
    </source>
</evidence>
<evidence type="ECO:0000256" key="2">
    <source>
        <dbReference type="ARBA" id="ARBA00006333"/>
    </source>
</evidence>
<dbReference type="GO" id="GO:0008299">
    <property type="term" value="P:isoprenoid biosynthetic process"/>
    <property type="evidence" value="ECO:0007669"/>
    <property type="project" value="UniProtKB-ARBA"/>
</dbReference>